<dbReference type="Gene3D" id="3.40.50.2300">
    <property type="match status" value="2"/>
</dbReference>
<dbReference type="EMBL" id="PDXQ01000001">
    <property type="protein sequence ID" value="TRZ33064.1"/>
    <property type="molecule type" value="Genomic_DNA"/>
</dbReference>
<dbReference type="PANTHER" id="PTHR30483">
    <property type="entry name" value="LEUCINE-SPECIFIC-BINDING PROTEIN"/>
    <property type="match status" value="1"/>
</dbReference>
<reference evidence="10 12" key="1">
    <citation type="submission" date="2017-10" db="EMBL/GenBank/DDBJ databases">
        <title>FDA dAtabase for Regulatory Grade micrObial Sequences (FDA-ARGOS): Supporting development and validation of Infectious Disease Dx tests.</title>
        <authorList>
            <person name="Campos J."/>
            <person name="Goldberg B."/>
            <person name="Tallon L.J."/>
            <person name="Sadzewicz L."/>
            <person name="Sengamalay N."/>
            <person name="Ott S."/>
            <person name="Godinez A."/>
            <person name="Nagaraj S."/>
            <person name="Vyas G."/>
            <person name="Aluvathingal J."/>
            <person name="Nadendla S."/>
            <person name="Geyer C."/>
            <person name="Nandy P."/>
            <person name="Hobson J."/>
            <person name="Sichtig H."/>
        </authorList>
    </citation>
    <scope>NUCLEOTIDE SEQUENCE [LARGE SCALE GENOMIC DNA]</scope>
    <source>
        <strain evidence="10 12">FDAARGOS_185</strain>
    </source>
</reference>
<keyword evidence="3 5" id="KW-0732">Signal</keyword>
<keyword evidence="2" id="KW-0813">Transport</keyword>
<feature type="domain" description="Leucine-binding protein" evidence="6">
    <location>
        <begin position="35"/>
        <end position="370"/>
    </location>
</feature>
<evidence type="ECO:0000259" key="6">
    <source>
        <dbReference type="Pfam" id="PF13458"/>
    </source>
</evidence>
<dbReference type="PRINTS" id="PR00337">
    <property type="entry name" value="LEUILEVALBP"/>
</dbReference>
<dbReference type="CDD" id="cd06347">
    <property type="entry name" value="PBP1_ABC_LivK_ligand_binding-like"/>
    <property type="match status" value="1"/>
</dbReference>
<dbReference type="InterPro" id="IPR000709">
    <property type="entry name" value="Leu_Ile_Val-bd"/>
</dbReference>
<comment type="caution">
    <text evidence="9">The sequence shown here is derived from an EMBL/GenBank/DDBJ whole genome shotgun (WGS) entry which is preliminary data.</text>
</comment>
<evidence type="ECO:0000256" key="1">
    <source>
        <dbReference type="ARBA" id="ARBA00010062"/>
    </source>
</evidence>
<sequence length="387" mass="41030">MKKRTVAVMAAGLFLLGACGSPKASDSGGSDDAKTIKIGGNFELSGAVAAYGEAENEGVKLAVEEINKDGGIDGKKIEYVSKDNKSDNNEAASVAANLTTKDEVVAIVGPATSGATKATLPNLTKAKTPAVTPSGTDDAITVQKGKVQDYIFRSCFQDSFQGIVLAKYADENLKADKAVILGDNSSDYASGLKKAFKETYKGEIVAEENFTAGDKDFQAMLTKIKDKDFNVIYIPGYYTEAGLIIKQAREMGIEQPIIGADGFGDEKLIETAGASNVKNVYYTGHFSTKAPATDKVEPFVAAFEKKYGKQPSSFNALAYDSVYMIKQAIEDEGKATPEAINKGLANLKDFEGVTGKITMDKEHNPVKSAVVLGLTDGKETSAETVNP</sequence>
<dbReference type="Pfam" id="PF13458">
    <property type="entry name" value="Peripla_BP_6"/>
    <property type="match status" value="1"/>
</dbReference>
<dbReference type="RefSeq" id="WP_016181246.1">
    <property type="nucleotide sequence ID" value="NZ_CAAKOC010000032.1"/>
</dbReference>
<evidence type="ECO:0000313" key="7">
    <source>
        <dbReference type="EMBL" id="MDT2401996.1"/>
    </source>
</evidence>
<evidence type="ECO:0000313" key="11">
    <source>
        <dbReference type="Proteomes" id="UP000288388"/>
    </source>
</evidence>
<dbReference type="PANTHER" id="PTHR30483:SF6">
    <property type="entry name" value="PERIPLASMIC BINDING PROTEIN OF ABC TRANSPORTER FOR NATURAL AMINO ACIDS"/>
    <property type="match status" value="1"/>
</dbReference>
<feature type="chain" id="PRO_5044384665" evidence="5">
    <location>
        <begin position="25"/>
        <end position="387"/>
    </location>
</feature>
<dbReference type="PROSITE" id="PS51257">
    <property type="entry name" value="PROKAR_LIPOPROTEIN"/>
    <property type="match status" value="1"/>
</dbReference>
<protein>
    <submittedName>
        <fullName evidence="9 10">ABC transporter substrate-binding protein</fullName>
    </submittedName>
</protein>
<gene>
    <name evidence="10" type="ORF">AUF17_02810</name>
    <name evidence="9" type="ORF">EK398_16200</name>
    <name evidence="7" type="ORF">P7D43_06410</name>
    <name evidence="8" type="ORF">P7D79_12205</name>
</gene>
<dbReference type="GO" id="GO:0006865">
    <property type="term" value="P:amino acid transport"/>
    <property type="evidence" value="ECO:0007669"/>
    <property type="project" value="UniProtKB-KW"/>
</dbReference>
<evidence type="ECO:0000313" key="10">
    <source>
        <dbReference type="EMBL" id="TRZ33064.1"/>
    </source>
</evidence>
<evidence type="ECO:0000256" key="2">
    <source>
        <dbReference type="ARBA" id="ARBA00022448"/>
    </source>
</evidence>
<evidence type="ECO:0000313" key="13">
    <source>
        <dbReference type="Proteomes" id="UP001264335"/>
    </source>
</evidence>
<evidence type="ECO:0000313" key="9">
    <source>
        <dbReference type="EMBL" id="RVU96259.1"/>
    </source>
</evidence>
<reference evidence="9 11" key="2">
    <citation type="submission" date="2018-12" db="EMBL/GenBank/DDBJ databases">
        <title>A novel vanA-carrying plasmid in a clinical isolate of Enterococcus avium.</title>
        <authorList>
            <person name="Bernasconi O.J."/>
            <person name="Luzzaro F."/>
            <person name="Endimiani A."/>
        </authorList>
    </citation>
    <scope>NUCLEOTIDE SEQUENCE [LARGE SCALE GENOMIC DNA]</scope>
    <source>
        <strain evidence="9 11">LC0559/18</strain>
    </source>
</reference>
<evidence type="ECO:0000256" key="5">
    <source>
        <dbReference type="SAM" id="SignalP"/>
    </source>
</evidence>
<proteinExistence type="inferred from homology"/>
<feature type="signal peptide" evidence="5">
    <location>
        <begin position="1"/>
        <end position="24"/>
    </location>
</feature>
<dbReference type="Proteomes" id="UP000288388">
    <property type="component" value="Unassembled WGS sequence"/>
</dbReference>
<dbReference type="EMBL" id="RYZS01000001">
    <property type="protein sequence ID" value="RVU96259.1"/>
    <property type="molecule type" value="Genomic_DNA"/>
</dbReference>
<name>A0A2N8PY57_ENTAV</name>
<dbReference type="EMBL" id="JARPWY010000032">
    <property type="protein sequence ID" value="MDT2514980.1"/>
    <property type="molecule type" value="Genomic_DNA"/>
</dbReference>
<dbReference type="GeneID" id="69568921"/>
<evidence type="ECO:0000256" key="3">
    <source>
        <dbReference type="ARBA" id="ARBA00022729"/>
    </source>
</evidence>
<reference evidence="7 13" key="3">
    <citation type="submission" date="2023-03" db="EMBL/GenBank/DDBJ databases">
        <authorList>
            <person name="Shen W."/>
            <person name="Cai J."/>
        </authorList>
    </citation>
    <scope>NUCLEOTIDE SEQUENCE</scope>
    <source>
        <strain evidence="7">P33-2</strain>
        <strain evidence="8 13">Y2</strain>
    </source>
</reference>
<dbReference type="Proteomes" id="UP000316316">
    <property type="component" value="Unassembled WGS sequence"/>
</dbReference>
<dbReference type="EMBL" id="JARPWH010000015">
    <property type="protein sequence ID" value="MDT2401996.1"/>
    <property type="molecule type" value="Genomic_DNA"/>
</dbReference>
<dbReference type="AlphaFoldDB" id="A0A2N8PY57"/>
<dbReference type="InterPro" id="IPR028081">
    <property type="entry name" value="Leu-bd"/>
</dbReference>
<dbReference type="Proteomes" id="UP001264335">
    <property type="component" value="Unassembled WGS sequence"/>
</dbReference>
<evidence type="ECO:0000256" key="4">
    <source>
        <dbReference type="ARBA" id="ARBA00022970"/>
    </source>
</evidence>
<dbReference type="InterPro" id="IPR028082">
    <property type="entry name" value="Peripla_BP_I"/>
</dbReference>
<evidence type="ECO:0000313" key="8">
    <source>
        <dbReference type="EMBL" id="MDT2514980.1"/>
    </source>
</evidence>
<dbReference type="SUPFAM" id="SSF53822">
    <property type="entry name" value="Periplasmic binding protein-like I"/>
    <property type="match status" value="1"/>
</dbReference>
<dbReference type="InterPro" id="IPR051010">
    <property type="entry name" value="BCAA_transport"/>
</dbReference>
<accession>A0A2N8PY57</accession>
<evidence type="ECO:0000313" key="12">
    <source>
        <dbReference type="Proteomes" id="UP000316316"/>
    </source>
</evidence>
<dbReference type="Proteomes" id="UP001260773">
    <property type="component" value="Unassembled WGS sequence"/>
</dbReference>
<comment type="similarity">
    <text evidence="1">Belongs to the leucine-binding protein family.</text>
</comment>
<organism evidence="9 11">
    <name type="scientific">Enterococcus avium</name>
    <name type="common">Streptococcus avium</name>
    <dbReference type="NCBI Taxonomy" id="33945"/>
    <lineage>
        <taxon>Bacteria</taxon>
        <taxon>Bacillati</taxon>
        <taxon>Bacillota</taxon>
        <taxon>Bacilli</taxon>
        <taxon>Lactobacillales</taxon>
        <taxon>Enterococcaceae</taxon>
        <taxon>Enterococcus</taxon>
    </lineage>
</organism>
<keyword evidence="4" id="KW-0029">Amino-acid transport</keyword>